<organism evidence="3 4">
    <name type="scientific">Colwellia chukchiensis</name>
    <dbReference type="NCBI Taxonomy" id="641665"/>
    <lineage>
        <taxon>Bacteria</taxon>
        <taxon>Pseudomonadati</taxon>
        <taxon>Pseudomonadota</taxon>
        <taxon>Gammaproteobacteria</taxon>
        <taxon>Alteromonadales</taxon>
        <taxon>Colwelliaceae</taxon>
        <taxon>Colwellia</taxon>
    </lineage>
</organism>
<feature type="domain" description="Glycosyl transferase family 1" evidence="1">
    <location>
        <begin position="183"/>
        <end position="294"/>
    </location>
</feature>
<dbReference type="Proteomes" id="UP000199297">
    <property type="component" value="Unassembled WGS sequence"/>
</dbReference>
<evidence type="ECO:0000313" key="3">
    <source>
        <dbReference type="EMBL" id="SEL39248.1"/>
    </source>
</evidence>
<dbReference type="PANTHER" id="PTHR45947:SF3">
    <property type="entry name" value="SULFOQUINOVOSYL TRANSFERASE SQD2"/>
    <property type="match status" value="1"/>
</dbReference>
<protein>
    <submittedName>
        <fullName evidence="3">Glycosyltransferase EpsF</fullName>
    </submittedName>
</protein>
<feature type="domain" description="Glycosyltransferase subfamily 4-like N-terminal" evidence="2">
    <location>
        <begin position="16"/>
        <end position="134"/>
    </location>
</feature>
<dbReference type="RefSeq" id="WP_085284067.1">
    <property type="nucleotide sequence ID" value="NZ_FOBI01000010.1"/>
</dbReference>
<proteinExistence type="predicted"/>
<evidence type="ECO:0000259" key="2">
    <source>
        <dbReference type="Pfam" id="PF13579"/>
    </source>
</evidence>
<dbReference type="EMBL" id="FOBI01000010">
    <property type="protein sequence ID" value="SEL39248.1"/>
    <property type="molecule type" value="Genomic_DNA"/>
</dbReference>
<reference evidence="4" key="1">
    <citation type="submission" date="2016-10" db="EMBL/GenBank/DDBJ databases">
        <authorList>
            <person name="Varghese N."/>
            <person name="Submissions S."/>
        </authorList>
    </citation>
    <scope>NUCLEOTIDE SEQUENCE [LARGE SCALE GENOMIC DNA]</scope>
    <source>
        <strain evidence="4">CGMCC 1.9127</strain>
    </source>
</reference>
<dbReference type="AlphaFoldDB" id="A0A1H7PUT7"/>
<dbReference type="InterPro" id="IPR001296">
    <property type="entry name" value="Glyco_trans_1"/>
</dbReference>
<dbReference type="Pfam" id="PF00534">
    <property type="entry name" value="Glycos_transf_1"/>
    <property type="match status" value="1"/>
</dbReference>
<accession>A0A1H7PUT7</accession>
<evidence type="ECO:0000313" key="4">
    <source>
        <dbReference type="Proteomes" id="UP000199297"/>
    </source>
</evidence>
<sequence>MNKIKVLQVVPALTHGGISSVVMNWYRQLDKRQYQFDFISFNDGPLHPEITAMGGRVWLIPTLKQQPFLHLKAVIKLLSAAPRYQVVHVHNSFKNVVLLWLAKCFGVKVRVCHSHTSGLENSRLRPVIGLLKSLTTAASNVHLACGQAAGLFLYGGKPFTVINNAICLEKFAVSSGHKQPHQHLPSNKTLLLQVGRFSKVKNHQFLLQLAKQPSLADDIHFVCVGEGPLKAQFCQQITRLNLQSRFTVLPATAAIANLLQSVDGFIMPSLFEGVSVALLEAQAAALPCLIADTISTESDMGLGIVSRHGLDDLASWLTTLNNLPQVQVSQAQIHAAYAERGYTTDSVLRQLIAFYQLEEPS</sequence>
<dbReference type="SUPFAM" id="SSF53756">
    <property type="entry name" value="UDP-Glycosyltransferase/glycogen phosphorylase"/>
    <property type="match status" value="1"/>
</dbReference>
<dbReference type="PANTHER" id="PTHR45947">
    <property type="entry name" value="SULFOQUINOVOSYL TRANSFERASE SQD2"/>
    <property type="match status" value="1"/>
</dbReference>
<name>A0A1H7PUT7_9GAMM</name>
<dbReference type="Pfam" id="PF13579">
    <property type="entry name" value="Glyco_trans_4_4"/>
    <property type="match status" value="1"/>
</dbReference>
<keyword evidence="4" id="KW-1185">Reference proteome</keyword>
<dbReference type="Gene3D" id="3.40.50.2000">
    <property type="entry name" value="Glycogen Phosphorylase B"/>
    <property type="match status" value="2"/>
</dbReference>
<evidence type="ECO:0000259" key="1">
    <source>
        <dbReference type="Pfam" id="PF00534"/>
    </source>
</evidence>
<gene>
    <name evidence="3" type="ORF">SAMN05216262_11042</name>
</gene>
<dbReference type="GO" id="GO:0016757">
    <property type="term" value="F:glycosyltransferase activity"/>
    <property type="evidence" value="ECO:0007669"/>
    <property type="project" value="InterPro"/>
</dbReference>
<dbReference type="OrthoDB" id="9775208at2"/>
<dbReference type="InterPro" id="IPR050194">
    <property type="entry name" value="Glycosyltransferase_grp1"/>
</dbReference>
<keyword evidence="3" id="KW-0808">Transferase</keyword>
<dbReference type="InterPro" id="IPR028098">
    <property type="entry name" value="Glyco_trans_4-like_N"/>
</dbReference>
<dbReference type="STRING" id="641665.GCA_002104455_02442"/>